<dbReference type="InterPro" id="IPR019775">
    <property type="entry name" value="WD40_repeat_CS"/>
</dbReference>
<dbReference type="GO" id="GO:0016787">
    <property type="term" value="F:hydrolase activity"/>
    <property type="evidence" value="ECO:0007669"/>
    <property type="project" value="UniProtKB-KW"/>
</dbReference>
<proteinExistence type="predicted"/>
<evidence type="ECO:0000313" key="17">
    <source>
        <dbReference type="EMBL" id="CAD5206486.1"/>
    </source>
</evidence>
<keyword evidence="6" id="KW-0677">Repeat</keyword>
<dbReference type="InterPro" id="IPR018983">
    <property type="entry name" value="U3_snoRNA-assocProt_15_C"/>
</dbReference>
<dbReference type="GO" id="GO:0006364">
    <property type="term" value="P:rRNA processing"/>
    <property type="evidence" value="ECO:0007669"/>
    <property type="project" value="UniProtKB-KW"/>
</dbReference>
<keyword evidence="11" id="KW-0539">Nucleus</keyword>
<evidence type="ECO:0000313" key="18">
    <source>
        <dbReference type="Proteomes" id="UP000614601"/>
    </source>
</evidence>
<dbReference type="SUPFAM" id="SSF52540">
    <property type="entry name" value="P-loop containing nucleoside triphosphate hydrolases"/>
    <property type="match status" value="1"/>
</dbReference>
<evidence type="ECO:0000256" key="6">
    <source>
        <dbReference type="ARBA" id="ARBA00022737"/>
    </source>
</evidence>
<accession>A0A811JT95</accession>
<dbReference type="InterPro" id="IPR014001">
    <property type="entry name" value="Helicase_ATP-bd"/>
</dbReference>
<dbReference type="Gene3D" id="2.130.10.10">
    <property type="entry name" value="YVTN repeat-like/Quinoprotein amine dehydrogenase"/>
    <property type="match status" value="2"/>
</dbReference>
<comment type="function">
    <text evidence="12">Ribosome biogenesis factor. Involved in nucleolar processing of pre-18S ribosomal RNA. Required for optimal pre-ribosomal RNA transcription by RNA polymerase I. Part of the small subunit (SSU) processome, first precursor of the small eukaryotic ribosomal subunit. During the assembly of the SSU processome in the nucleolus, many ribosome biogenesis factors, an RNA chaperone and ribosomal proteins associate with the nascent pre-rRNA and work in concert to generate RNA folding, modifications, rearrangements and cleavage as well as targeted degradation of pre-ribosomal RNA by the RNA exosome.</text>
</comment>
<dbReference type="GO" id="GO:0003724">
    <property type="term" value="F:RNA helicase activity"/>
    <property type="evidence" value="ECO:0007669"/>
    <property type="project" value="UniProtKB-EC"/>
</dbReference>
<dbReference type="Pfam" id="PF09384">
    <property type="entry name" value="UTP15_C"/>
    <property type="match status" value="1"/>
</dbReference>
<feature type="domain" description="DEAD-box RNA helicase Q" evidence="16">
    <location>
        <begin position="680"/>
        <end position="708"/>
    </location>
</feature>
<evidence type="ECO:0000256" key="9">
    <source>
        <dbReference type="ARBA" id="ARBA00022806"/>
    </source>
</evidence>
<dbReference type="InterPro" id="IPR011545">
    <property type="entry name" value="DEAD/DEAH_box_helicase_dom"/>
</dbReference>
<dbReference type="PROSITE" id="PS51195">
    <property type="entry name" value="Q_MOTIF"/>
    <property type="match status" value="1"/>
</dbReference>
<dbReference type="Proteomes" id="UP000614601">
    <property type="component" value="Unassembled WGS sequence"/>
</dbReference>
<evidence type="ECO:0000256" key="10">
    <source>
        <dbReference type="ARBA" id="ARBA00022840"/>
    </source>
</evidence>
<keyword evidence="10" id="KW-0067">ATP-binding</keyword>
<dbReference type="AlphaFoldDB" id="A0A811JT95"/>
<dbReference type="InterPro" id="IPR015943">
    <property type="entry name" value="WD40/YVTN_repeat-like_dom_sf"/>
</dbReference>
<dbReference type="GO" id="GO:0005524">
    <property type="term" value="F:ATP binding"/>
    <property type="evidence" value="ECO:0007669"/>
    <property type="project" value="UniProtKB-KW"/>
</dbReference>
<dbReference type="EC" id="3.6.4.13" evidence="2"/>
<evidence type="ECO:0000256" key="3">
    <source>
        <dbReference type="ARBA" id="ARBA00018260"/>
    </source>
</evidence>
<dbReference type="InterPro" id="IPR001680">
    <property type="entry name" value="WD40_rpt"/>
</dbReference>
<gene>
    <name evidence="17" type="ORF">BOKJ2_LOCUS1170</name>
</gene>
<feature type="repeat" description="WD" evidence="13">
    <location>
        <begin position="119"/>
        <end position="152"/>
    </location>
</feature>
<reference evidence="17" key="1">
    <citation type="submission" date="2020-09" db="EMBL/GenBank/DDBJ databases">
        <authorList>
            <person name="Kikuchi T."/>
        </authorList>
    </citation>
    <scope>NUCLEOTIDE SEQUENCE</scope>
    <source>
        <strain evidence="17">SH1</strain>
    </source>
</reference>
<dbReference type="GO" id="GO:0003676">
    <property type="term" value="F:nucleic acid binding"/>
    <property type="evidence" value="ECO:0007669"/>
    <property type="project" value="InterPro"/>
</dbReference>
<sequence>MVKPLQPVTDVEFRTSDDIEYWSRMKELAVFQEPGVISSVAFSPNKPYHLAVANSNRVSLFDTSIAQPVWFQSRFRSNVFGLKFREDGQLLGMGTLDGYVHFFDVTKNELPSRHPLRVFKAHDSEVRCIEFQTKSQNCVTLGDDSNIKVWDLALSNHTEPLITISGAHSDRIRAAVTSHNNTDVVVSGSYDHTLKLWDTRQENKQCSIQMNHDAPVEKVLLTSNDRLLISAGGNCVKFWDLAAGGRLIQTLENHNRTVTSLAMSQDKKYLLSGGLDRRVHVFCVDQGTYSLVSTIPTAAPVLSMDLAKSGDCLAFGMNNLLSIQRRQPKAKIPKALKKNVVGTGKALKLKSTVIQHREGNAEMRRADVTAKHIEQVHLGRLDVLLRSCQFRKVVDQVMQHKKLREEQPELVVAALNQLKIRGVLPTALAGRQGPQLRQILGFVSTHFFKPSFSEVLMDVANVIFNVYIGEELSRNEMSAMRDLRNQIKAEIACQQSMLRVCGIMESLWNTEEHTQSEENDEVFGEMVSLFPKAIEDEENMEEVLSSEDEEDEALKARKKQKKGALSCGFRNDFVFVDDDKKGDVDHYDGIKPYLKKTVAISLQDKIDEERKRLKLNEKVVLGGTVVDEEGVIQGEDDDGLVQELVETSDKIREKKVKGTVQQKDFFDGLSEDLTNVSEAMTFYDMKLSRKVLKAVMELGYTQPTPIQAACIPVALAGKDICACSATGTGKTAAFMLPILERLLYKPKGQHSTTRVLVLVPTRELAIQVFQVSRKLAQFTNVEICLCAGMLLWCF</sequence>
<dbReference type="Gene3D" id="3.40.50.300">
    <property type="entry name" value="P-loop containing nucleotide triphosphate hydrolases"/>
    <property type="match status" value="1"/>
</dbReference>
<dbReference type="EMBL" id="CAJFCW020000001">
    <property type="protein sequence ID" value="CAG9081966.1"/>
    <property type="molecule type" value="Genomic_DNA"/>
</dbReference>
<evidence type="ECO:0000256" key="2">
    <source>
        <dbReference type="ARBA" id="ARBA00012552"/>
    </source>
</evidence>
<name>A0A811JT95_9BILA</name>
<dbReference type="PANTHER" id="PTHR19924:SF26">
    <property type="entry name" value="U3 SMALL NUCLEOLAR RNA-ASSOCIATED PROTEIN 15 HOMOLOG"/>
    <property type="match status" value="1"/>
</dbReference>
<evidence type="ECO:0000256" key="12">
    <source>
        <dbReference type="ARBA" id="ARBA00045437"/>
    </source>
</evidence>
<dbReference type="InterPro" id="IPR036322">
    <property type="entry name" value="WD40_repeat_dom_sf"/>
</dbReference>
<feature type="repeat" description="WD" evidence="13">
    <location>
        <begin position="251"/>
        <end position="292"/>
    </location>
</feature>
<keyword evidence="7" id="KW-0547">Nucleotide-binding</keyword>
<dbReference type="PROSITE" id="PS50082">
    <property type="entry name" value="WD_REPEATS_2"/>
    <property type="match status" value="3"/>
</dbReference>
<dbReference type="GO" id="GO:0045943">
    <property type="term" value="P:positive regulation of transcription by RNA polymerase I"/>
    <property type="evidence" value="ECO:0007669"/>
    <property type="project" value="TreeGrafter"/>
</dbReference>
<evidence type="ECO:0000259" key="16">
    <source>
        <dbReference type="PROSITE" id="PS51195"/>
    </source>
</evidence>
<dbReference type="PROSITE" id="PS50294">
    <property type="entry name" value="WD_REPEATS_REGION"/>
    <property type="match status" value="3"/>
</dbReference>
<protein>
    <recommendedName>
        <fullName evidence="3">U3 small nucleolar RNA-associated protein 15 homolog</fullName>
        <ecNumber evidence="2">3.6.4.13</ecNumber>
    </recommendedName>
</protein>
<dbReference type="PANTHER" id="PTHR19924">
    <property type="entry name" value="UTP15 U3 SMALL NUCLEOLAR RNA-ASSOCIATED PROTEIN 15 FAMILY MEMBER"/>
    <property type="match status" value="1"/>
</dbReference>
<dbReference type="GO" id="GO:0005730">
    <property type="term" value="C:nucleolus"/>
    <property type="evidence" value="ECO:0007669"/>
    <property type="project" value="UniProtKB-SubCell"/>
</dbReference>
<evidence type="ECO:0000256" key="5">
    <source>
        <dbReference type="ARBA" id="ARBA00022574"/>
    </source>
</evidence>
<evidence type="ECO:0000256" key="8">
    <source>
        <dbReference type="ARBA" id="ARBA00022801"/>
    </source>
</evidence>
<organism evidence="17 18">
    <name type="scientific">Bursaphelenchus okinawaensis</name>
    <dbReference type="NCBI Taxonomy" id="465554"/>
    <lineage>
        <taxon>Eukaryota</taxon>
        <taxon>Metazoa</taxon>
        <taxon>Ecdysozoa</taxon>
        <taxon>Nematoda</taxon>
        <taxon>Chromadorea</taxon>
        <taxon>Rhabditida</taxon>
        <taxon>Tylenchina</taxon>
        <taxon>Tylenchomorpha</taxon>
        <taxon>Aphelenchoidea</taxon>
        <taxon>Aphelenchoididae</taxon>
        <taxon>Bursaphelenchus</taxon>
    </lineage>
</organism>
<keyword evidence="5 13" id="KW-0853">WD repeat</keyword>
<dbReference type="SUPFAM" id="SSF50978">
    <property type="entry name" value="WD40 repeat-like"/>
    <property type="match status" value="1"/>
</dbReference>
<keyword evidence="9" id="KW-0347">Helicase</keyword>
<dbReference type="SMART" id="SM00320">
    <property type="entry name" value="WD40"/>
    <property type="match status" value="6"/>
</dbReference>
<evidence type="ECO:0000256" key="4">
    <source>
        <dbReference type="ARBA" id="ARBA00022552"/>
    </source>
</evidence>
<feature type="repeat" description="WD" evidence="13">
    <location>
        <begin position="165"/>
        <end position="207"/>
    </location>
</feature>
<evidence type="ECO:0000256" key="7">
    <source>
        <dbReference type="ARBA" id="ARBA00022741"/>
    </source>
</evidence>
<comment type="subcellular location">
    <subcellularLocation>
        <location evidence="1">Nucleus</location>
        <location evidence="1">Nucleolus</location>
    </subcellularLocation>
</comment>
<keyword evidence="8" id="KW-0378">Hydrolase</keyword>
<dbReference type="PROSITE" id="PS00678">
    <property type="entry name" value="WD_REPEATS_1"/>
    <property type="match status" value="2"/>
</dbReference>
<dbReference type="InterPro" id="IPR027417">
    <property type="entry name" value="P-loop_NTPase"/>
</dbReference>
<evidence type="ECO:0000256" key="14">
    <source>
        <dbReference type="PROSITE-ProRule" id="PRU00552"/>
    </source>
</evidence>
<evidence type="ECO:0000256" key="13">
    <source>
        <dbReference type="PROSITE-ProRule" id="PRU00221"/>
    </source>
</evidence>
<feature type="short sequence motif" description="Q motif" evidence="14">
    <location>
        <begin position="680"/>
        <end position="708"/>
    </location>
</feature>
<dbReference type="InterPro" id="IPR014014">
    <property type="entry name" value="RNA_helicase_DEAD_Q_motif"/>
</dbReference>
<dbReference type="Pfam" id="PF00400">
    <property type="entry name" value="WD40"/>
    <property type="match status" value="3"/>
</dbReference>
<dbReference type="EMBL" id="CAJFDH010000001">
    <property type="protein sequence ID" value="CAD5206486.1"/>
    <property type="molecule type" value="Genomic_DNA"/>
</dbReference>
<dbReference type="OrthoDB" id="431715at2759"/>
<feature type="domain" description="Helicase ATP-binding" evidence="15">
    <location>
        <begin position="711"/>
        <end position="794"/>
    </location>
</feature>
<keyword evidence="4" id="KW-0698">rRNA processing</keyword>
<comment type="caution">
    <text evidence="17">The sequence shown here is derived from an EMBL/GenBank/DDBJ whole genome shotgun (WGS) entry which is preliminary data.</text>
</comment>
<evidence type="ECO:0000256" key="11">
    <source>
        <dbReference type="ARBA" id="ARBA00023242"/>
    </source>
</evidence>
<dbReference type="PROSITE" id="PS51192">
    <property type="entry name" value="HELICASE_ATP_BIND_1"/>
    <property type="match status" value="1"/>
</dbReference>
<evidence type="ECO:0000256" key="1">
    <source>
        <dbReference type="ARBA" id="ARBA00004604"/>
    </source>
</evidence>
<dbReference type="Pfam" id="PF00270">
    <property type="entry name" value="DEAD"/>
    <property type="match status" value="1"/>
</dbReference>
<keyword evidence="18" id="KW-1185">Reference proteome</keyword>
<evidence type="ECO:0000259" key="15">
    <source>
        <dbReference type="PROSITE" id="PS51192"/>
    </source>
</evidence>
<dbReference type="Proteomes" id="UP000783686">
    <property type="component" value="Unassembled WGS sequence"/>
</dbReference>